<dbReference type="InterPro" id="IPR016024">
    <property type="entry name" value="ARM-type_fold"/>
</dbReference>
<feature type="region of interest" description="Disordered" evidence="2">
    <location>
        <begin position="1275"/>
        <end position="1339"/>
    </location>
</feature>
<dbReference type="InterPro" id="IPR003646">
    <property type="entry name" value="SH3-like_bac-type"/>
</dbReference>
<gene>
    <name evidence="4" type="ORF">WA1_51200</name>
</gene>
<dbReference type="Pfam" id="PF08239">
    <property type="entry name" value="SH3_3"/>
    <property type="match status" value="1"/>
</dbReference>
<evidence type="ECO:0000313" key="4">
    <source>
        <dbReference type="EMBL" id="KYC34574.1"/>
    </source>
</evidence>
<comment type="similarity">
    <text evidence="1">Belongs to the CpcE/RpcE/PecE family.</text>
</comment>
<dbReference type="PROSITE" id="PS51781">
    <property type="entry name" value="SH3B"/>
    <property type="match status" value="1"/>
</dbReference>
<accession>A0A139WQ72</accession>
<dbReference type="SMART" id="SM00287">
    <property type="entry name" value="SH3b"/>
    <property type="match status" value="1"/>
</dbReference>
<proteinExistence type="inferred from homology"/>
<dbReference type="Proteomes" id="UP000076925">
    <property type="component" value="Unassembled WGS sequence"/>
</dbReference>
<keyword evidence="5" id="KW-1185">Reference proteome</keyword>
<evidence type="ECO:0000256" key="2">
    <source>
        <dbReference type="SAM" id="MobiDB-lite"/>
    </source>
</evidence>
<evidence type="ECO:0000256" key="1">
    <source>
        <dbReference type="ARBA" id="ARBA00009299"/>
    </source>
</evidence>
<evidence type="ECO:0000313" key="5">
    <source>
        <dbReference type="Proteomes" id="UP000076925"/>
    </source>
</evidence>
<dbReference type="RefSeq" id="WP_017740821.1">
    <property type="nucleotide sequence ID" value="NZ_KQ976356.1"/>
</dbReference>
<name>A0A139WQ72_9CYAN</name>
<sequence>MNSSSNPTNKQQGSIFENVKFTGGDSSTFNVGNTTQNVYQQQKLDFFEPNLEQYQPPKFISPQITSSLIEIINQQRLLVLGGSPDVDKAALAKHLAWCLKSTTPSQQLKVKEWYRSSDPQSIEVELRETQTTTVVFVLTQLSPQNIVGYNLSRVQSNAAESPHYVIVTTDTPFAAWRLPESARSFWQELEVEDVADSENLINKLPKESIHNWYYHQLNPREQLLAIGLSFFDGLFDDQFFAALEEVVESVWQRRDTSLRALDYCDLDNLRSFFNFTETTTQRTIVEVRFPKQRQILFKVAWGSHRRQILAALPILVNLVKNSVRHFERELYGSSVRCDQIRRVISETISDIGLIASDAVEDALLNIAADENITVQTVAAQAMASWRDDEKKELVVDENKYSQIDQQLFETLQRWQHEARINSLVDAILKKQDQEKSEKPLDYIRATIALTVSYAALYDPPDELSPKLCDLLKQLVSELNQLVRNRVFTHTLPRVVPQHLVKLRSILRGMLRVIDDSVLAVADSLALAYRFRPNDVLETLNLWNSECKRTRPERVLAKVTPREALLATVALTYGKIKCDQRVGPLTVQQAVEHLQNILSEELHPRVREVALFAIGLQAYRAFEQVEPQLQDLISEITQKERQEVADILTEIYLDQRAKLRNGDKYIEVDKKQYPVWLNSTRPSTSVERAMLRWAKNDQNAMAQQVATHASANFVKKLEQEEERQIKQLREGRDPLEREPKPVYADPIIVGGQPPQDWYLGKLIPWLATRNAENYRAAIRNLLPEGLRQRQLSREIMNFVLRKWNDAPDNDVKTISGRLKPGLWLAENLGWLAALGVGGVLTLVGVAAINLSKSPTITPSEPVAIDPSITISDRASVSDVDSLNFNTGKLTVRFSAGGTSDDRLSIRNQGKDVGQIGVSGSEVTYSGTVIGLFQGSKETEPMVINLNSNATLEAVQALLRNITYQNVANSVKLGLRIVEFQITDDGGIPSRKPLTRSIFVTNENTAPTLIAPNRQAVKENTSLSISGISINDPDSTRNFIITLSVNNGTIAVKDSILKGLTASDISNNNTKTVKIAGSSEKIKATLADSAAILYKGTNDDNLKIEINDGGKDIPANAKNTLVWPPKAQEAKTNSKDIQIAVNPANKTPVISISEPSKTVNEDENLTITGISIDDPDSPNLTVTLGVEHGTLTIKTNVNNGLVFSDISGNKTGTVTLTGSIAKIKTTLADSQAITYRGIQDFNGNDSLIIAVDDKGRGKTNKLNIVVNSVNDPPVLSISASINTPKQKPEQLPEASPSRKPVPNPFPSSNQNNNSTNATIAGEPGSKNIRSGPGTDYEKRHTAYPGDRIQIIGRGYDKEGYLWYKVYFPLSGAEGWIAGQLVKVDANAQPAP</sequence>
<dbReference type="EMBL" id="ANNX02000078">
    <property type="protein sequence ID" value="KYC34574.1"/>
    <property type="molecule type" value="Genomic_DNA"/>
</dbReference>
<feature type="compositionally biased region" description="Low complexity" evidence="2">
    <location>
        <begin position="1304"/>
        <end position="1314"/>
    </location>
</feature>
<feature type="domain" description="SH3b" evidence="3">
    <location>
        <begin position="1312"/>
        <end position="1383"/>
    </location>
</feature>
<dbReference type="Gene3D" id="2.30.30.40">
    <property type="entry name" value="SH3 Domains"/>
    <property type="match status" value="1"/>
</dbReference>
<dbReference type="SUPFAM" id="SSF48371">
    <property type="entry name" value="ARM repeat"/>
    <property type="match status" value="1"/>
</dbReference>
<comment type="caution">
    <text evidence="4">The sequence shown here is derived from an EMBL/GenBank/DDBJ whole genome shotgun (WGS) entry which is preliminary data.</text>
</comment>
<protein>
    <recommendedName>
        <fullName evidence="3">SH3b domain-containing protein</fullName>
    </recommendedName>
</protein>
<dbReference type="STRING" id="128403.WA1_51200"/>
<evidence type="ECO:0000259" key="3">
    <source>
        <dbReference type="PROSITE" id="PS51781"/>
    </source>
</evidence>
<reference evidence="4 5" key="1">
    <citation type="journal article" date="2013" name="Genome Biol. Evol.">
        <title>Genomes of Stigonematalean cyanobacteria (subsection V) and the evolution of oxygenic photosynthesis from prokaryotes to plastids.</title>
        <authorList>
            <person name="Dagan T."/>
            <person name="Roettger M."/>
            <person name="Stucken K."/>
            <person name="Landan G."/>
            <person name="Koch R."/>
            <person name="Major P."/>
            <person name="Gould S.B."/>
            <person name="Goremykin V.V."/>
            <person name="Rippka R."/>
            <person name="Tandeau de Marsac N."/>
            <person name="Gugger M."/>
            <person name="Lockhart P.J."/>
            <person name="Allen J.F."/>
            <person name="Brune I."/>
            <person name="Maus I."/>
            <person name="Puhler A."/>
            <person name="Martin W.F."/>
        </authorList>
    </citation>
    <scope>NUCLEOTIDE SEQUENCE [LARGE SCALE GENOMIC DNA]</scope>
    <source>
        <strain evidence="4 5">PCC 7110</strain>
    </source>
</reference>
<organism evidence="4 5">
    <name type="scientific">Scytonema hofmannii PCC 7110</name>
    <dbReference type="NCBI Taxonomy" id="128403"/>
    <lineage>
        <taxon>Bacteria</taxon>
        <taxon>Bacillati</taxon>
        <taxon>Cyanobacteriota</taxon>
        <taxon>Cyanophyceae</taxon>
        <taxon>Nostocales</taxon>
        <taxon>Scytonemataceae</taxon>
        <taxon>Scytonema</taxon>
    </lineage>
</organism>